<proteinExistence type="predicted"/>
<dbReference type="EMBL" id="JARRAG010000001">
    <property type="protein sequence ID" value="MDG3002547.1"/>
    <property type="molecule type" value="Genomic_DNA"/>
</dbReference>
<reference evidence="2 3" key="1">
    <citation type="submission" date="2023-03" db="EMBL/GenBank/DDBJ databases">
        <title>Paludisphaera mucosa sp. nov. a novel planctomycete from northern fen.</title>
        <authorList>
            <person name="Ivanova A."/>
        </authorList>
    </citation>
    <scope>NUCLEOTIDE SEQUENCE [LARGE SCALE GENOMIC DNA]</scope>
    <source>
        <strain evidence="2 3">Pla2</strain>
    </source>
</reference>
<organism evidence="2 3">
    <name type="scientific">Paludisphaera mucosa</name>
    <dbReference type="NCBI Taxonomy" id="3030827"/>
    <lineage>
        <taxon>Bacteria</taxon>
        <taxon>Pseudomonadati</taxon>
        <taxon>Planctomycetota</taxon>
        <taxon>Planctomycetia</taxon>
        <taxon>Isosphaerales</taxon>
        <taxon>Isosphaeraceae</taxon>
        <taxon>Paludisphaera</taxon>
    </lineage>
</organism>
<evidence type="ECO:0000256" key="1">
    <source>
        <dbReference type="SAM" id="MobiDB-lite"/>
    </source>
</evidence>
<comment type="caution">
    <text evidence="2">The sequence shown here is derived from an EMBL/GenBank/DDBJ whole genome shotgun (WGS) entry which is preliminary data.</text>
</comment>
<evidence type="ECO:0000313" key="2">
    <source>
        <dbReference type="EMBL" id="MDG3002547.1"/>
    </source>
</evidence>
<dbReference type="RefSeq" id="WP_277858911.1">
    <property type="nucleotide sequence ID" value="NZ_JARRAG010000001.1"/>
</dbReference>
<name>A0ABT6F4N9_9BACT</name>
<protein>
    <submittedName>
        <fullName evidence="2">Uncharacterized protein</fullName>
    </submittedName>
</protein>
<accession>A0ABT6F4N9</accession>
<keyword evidence="3" id="KW-1185">Reference proteome</keyword>
<evidence type="ECO:0000313" key="3">
    <source>
        <dbReference type="Proteomes" id="UP001216907"/>
    </source>
</evidence>
<feature type="region of interest" description="Disordered" evidence="1">
    <location>
        <begin position="114"/>
        <end position="134"/>
    </location>
</feature>
<dbReference type="Proteomes" id="UP001216907">
    <property type="component" value="Unassembled WGS sequence"/>
</dbReference>
<gene>
    <name evidence="2" type="ORF">PZE19_01995</name>
</gene>
<sequence length="134" mass="14749">MNELEILKMVPAYLVPAAIVLYYSSKSLSKRDADFKEVAVAFAERVERMSQEHSAHIAAMMEDYRADVKESQASQKEVITDYIGITRETVVAVKALESGVRELRDHILGLGRGRVSRKDGTEGTRPAGGPGLGR</sequence>